<sequence>MPPTATTTATATATGHAPGSLITREGQIQWAGLLLGPGTPYEIDRQGLTGWEDLPDADSADADRPTGHGAWPGARYARPRRVGAQVWLLPEPGARGPEAAASALRTLRALRHAMALDDGEQWLAVRIGGETLAVRARIAQRVVPTDRHVLTQGVAKASVQWLATDPRRYAVAEQYATTGAPAPEAGLSWPLTWPLEWGEATSTGDVIAANDGSAPTQPVIAFRGPCTRPSVTDRVSGRRLRYLIDLAAEDELVVDTAAGTVTLNGTAARRHTAAPDSAPEELFAFPPGQCELAFRPESSEPGALMTVRWRSAEW</sequence>
<dbReference type="Pfam" id="PF22768">
    <property type="entry name" value="SPP1_Dit"/>
    <property type="match status" value="1"/>
</dbReference>
<keyword evidence="4" id="KW-1185">Reference proteome</keyword>
<proteinExistence type="predicted"/>
<organism evidence="3 4">
    <name type="scientific">Streptomyces coeruleoprunus</name>
    <dbReference type="NCBI Taxonomy" id="285563"/>
    <lineage>
        <taxon>Bacteria</taxon>
        <taxon>Bacillati</taxon>
        <taxon>Actinomycetota</taxon>
        <taxon>Actinomycetes</taxon>
        <taxon>Kitasatosporales</taxon>
        <taxon>Streptomycetaceae</taxon>
        <taxon>Streptomyces</taxon>
    </lineage>
</organism>
<protein>
    <submittedName>
        <fullName evidence="3">Phage tail protein</fullName>
    </submittedName>
</protein>
<feature type="domain" description="Siphovirus-type tail component C-terminal" evidence="2">
    <location>
        <begin position="211"/>
        <end position="310"/>
    </location>
</feature>
<feature type="region of interest" description="Disordered" evidence="1">
    <location>
        <begin position="49"/>
        <end position="74"/>
    </location>
</feature>
<dbReference type="Proteomes" id="UP001595829">
    <property type="component" value="Unassembled WGS sequence"/>
</dbReference>
<dbReference type="Gene3D" id="2.60.120.860">
    <property type="match status" value="1"/>
</dbReference>
<gene>
    <name evidence="3" type="ORF">ACFPM3_30215</name>
</gene>
<evidence type="ECO:0000313" key="3">
    <source>
        <dbReference type="EMBL" id="MFC5026418.1"/>
    </source>
</evidence>
<dbReference type="RefSeq" id="WP_345689989.1">
    <property type="nucleotide sequence ID" value="NZ_BAABIT010000001.1"/>
</dbReference>
<comment type="caution">
    <text evidence="3">The sequence shown here is derived from an EMBL/GenBank/DDBJ whole genome shotgun (WGS) entry which is preliminary data.</text>
</comment>
<dbReference type="InterPro" id="IPR054738">
    <property type="entry name" value="Siphovirus-type_tail_C"/>
</dbReference>
<evidence type="ECO:0000313" key="4">
    <source>
        <dbReference type="Proteomes" id="UP001595829"/>
    </source>
</evidence>
<reference evidence="4" key="1">
    <citation type="journal article" date="2019" name="Int. J. Syst. Evol. Microbiol.">
        <title>The Global Catalogue of Microorganisms (GCM) 10K type strain sequencing project: providing services to taxonomists for standard genome sequencing and annotation.</title>
        <authorList>
            <consortium name="The Broad Institute Genomics Platform"/>
            <consortium name="The Broad Institute Genome Sequencing Center for Infectious Disease"/>
            <person name="Wu L."/>
            <person name="Ma J."/>
        </authorList>
    </citation>
    <scope>NUCLEOTIDE SEQUENCE [LARGE SCALE GENOMIC DNA]</scope>
    <source>
        <strain evidence="4">CGMCC 4.1648</strain>
    </source>
</reference>
<accession>A0ABV9XPI9</accession>
<name>A0ABV9XPI9_9ACTN</name>
<evidence type="ECO:0000256" key="1">
    <source>
        <dbReference type="SAM" id="MobiDB-lite"/>
    </source>
</evidence>
<evidence type="ECO:0000259" key="2">
    <source>
        <dbReference type="Pfam" id="PF22768"/>
    </source>
</evidence>
<dbReference type="EMBL" id="JBHSJD010000024">
    <property type="protein sequence ID" value="MFC5026418.1"/>
    <property type="molecule type" value="Genomic_DNA"/>
</dbReference>